<dbReference type="SUPFAM" id="SSF51735">
    <property type="entry name" value="NAD(P)-binding Rossmann-fold domains"/>
    <property type="match status" value="1"/>
</dbReference>
<feature type="domain" description="Enoyl reductase (ER)" evidence="3">
    <location>
        <begin position="10"/>
        <end position="320"/>
    </location>
</feature>
<dbReference type="InterPro" id="IPR047618">
    <property type="entry name" value="QOR-like"/>
</dbReference>
<dbReference type="SUPFAM" id="SSF50129">
    <property type="entry name" value="GroES-like"/>
    <property type="match status" value="1"/>
</dbReference>
<organism evidence="4 5">
    <name type="scientific">Fictibacillus enclensis</name>
    <dbReference type="NCBI Taxonomy" id="1017270"/>
    <lineage>
        <taxon>Bacteria</taxon>
        <taxon>Bacillati</taxon>
        <taxon>Bacillota</taxon>
        <taxon>Bacilli</taxon>
        <taxon>Bacillales</taxon>
        <taxon>Fictibacillaceae</taxon>
        <taxon>Fictibacillus</taxon>
    </lineage>
</organism>
<dbReference type="SMART" id="SM00829">
    <property type="entry name" value="PKS_ER"/>
    <property type="match status" value="1"/>
</dbReference>
<dbReference type="AlphaFoldDB" id="A0A0V8J933"/>
<dbReference type="InterPro" id="IPR011032">
    <property type="entry name" value="GroES-like_sf"/>
</dbReference>
<dbReference type="PANTHER" id="PTHR48106">
    <property type="entry name" value="QUINONE OXIDOREDUCTASE PIG3-RELATED"/>
    <property type="match status" value="1"/>
</dbReference>
<comment type="caution">
    <text evidence="4">The sequence shown here is derived from an EMBL/GenBank/DDBJ whole genome shotgun (WGS) entry which is preliminary data.</text>
</comment>
<sequence>MKALTFHTFGGPEVLQYQDVPTPELNANEILVEMKAIGLNFADIYRRKGNYHLLGNPPYIAGYEGAGVVKSVGSSVQNVKEGDRVAFADVPYANAEYVAVPEDHLIPLPEKISFETAASILLQGLTAQFLTRDSYAVGQGTLLALHAAAGGVGQLLIQISKALGAEVIGLASSESKKEAALAAGADHVFLYNEDWVNKVKQASSGLQGVDVIYDSVGSTLMDSFEAVRTGGTVVFYGMAGGDPSPVDPRMLMDTSKTLTGGDLWNVITSHWERVSRSQELFDLILSGAVKVPEMTYYPLEQGAEAHRFLESRKSTGKILLIP</sequence>
<evidence type="ECO:0000313" key="5">
    <source>
        <dbReference type="Proteomes" id="UP000054099"/>
    </source>
</evidence>
<gene>
    <name evidence="4" type="ORF">AS030_13025</name>
</gene>
<dbReference type="InterPro" id="IPR020843">
    <property type="entry name" value="ER"/>
</dbReference>
<dbReference type="PANTHER" id="PTHR48106:SF13">
    <property type="entry name" value="QUINONE OXIDOREDUCTASE-RELATED"/>
    <property type="match status" value="1"/>
</dbReference>
<accession>A0A0V8J933</accession>
<dbReference type="InterPro" id="IPR013154">
    <property type="entry name" value="ADH-like_N"/>
</dbReference>
<dbReference type="GO" id="GO:0035925">
    <property type="term" value="F:mRNA 3'-UTR AU-rich region binding"/>
    <property type="evidence" value="ECO:0007669"/>
    <property type="project" value="TreeGrafter"/>
</dbReference>
<proteinExistence type="predicted"/>
<evidence type="ECO:0000256" key="1">
    <source>
        <dbReference type="ARBA" id="ARBA00022857"/>
    </source>
</evidence>
<keyword evidence="5" id="KW-1185">Reference proteome</keyword>
<keyword evidence="2" id="KW-0560">Oxidoreductase</keyword>
<evidence type="ECO:0000313" key="4">
    <source>
        <dbReference type="EMBL" id="KSU83477.1"/>
    </source>
</evidence>
<dbReference type="GO" id="GO:0070402">
    <property type="term" value="F:NADPH binding"/>
    <property type="evidence" value="ECO:0007669"/>
    <property type="project" value="TreeGrafter"/>
</dbReference>
<dbReference type="Proteomes" id="UP000054099">
    <property type="component" value="Unassembled WGS sequence"/>
</dbReference>
<dbReference type="OrthoDB" id="9787435at2"/>
<dbReference type="InterPro" id="IPR013149">
    <property type="entry name" value="ADH-like_C"/>
</dbReference>
<dbReference type="GO" id="GO:0003960">
    <property type="term" value="F:quinone reductase (NADPH) activity"/>
    <property type="evidence" value="ECO:0007669"/>
    <property type="project" value="InterPro"/>
</dbReference>
<dbReference type="EMBL" id="LNQN01000002">
    <property type="protein sequence ID" value="KSU83477.1"/>
    <property type="molecule type" value="Genomic_DNA"/>
</dbReference>
<dbReference type="CDD" id="cd05286">
    <property type="entry name" value="QOR2"/>
    <property type="match status" value="1"/>
</dbReference>
<dbReference type="Pfam" id="PF00107">
    <property type="entry name" value="ADH_zinc_N"/>
    <property type="match status" value="1"/>
</dbReference>
<dbReference type="Gene3D" id="3.90.180.10">
    <property type="entry name" value="Medium-chain alcohol dehydrogenases, catalytic domain"/>
    <property type="match status" value="1"/>
</dbReference>
<dbReference type="InterPro" id="IPR036291">
    <property type="entry name" value="NAD(P)-bd_dom_sf"/>
</dbReference>
<dbReference type="GO" id="GO:0005829">
    <property type="term" value="C:cytosol"/>
    <property type="evidence" value="ECO:0007669"/>
    <property type="project" value="TreeGrafter"/>
</dbReference>
<reference evidence="4 5" key="1">
    <citation type="journal article" date="2014" name="Antonie Van Leeuwenhoek">
        <title>Fictibacillus enclensis sp. nov., isolated from marine sediment.</title>
        <authorList>
            <person name="Dastager S.G."/>
            <person name="Mawlankar R."/>
            <person name="Srinivasan K."/>
            <person name="Tang S.K."/>
            <person name="Lee J.C."/>
            <person name="Ramana V.V."/>
            <person name="Shouche Y.S."/>
        </authorList>
    </citation>
    <scope>NUCLEOTIDE SEQUENCE [LARGE SCALE GENOMIC DNA]</scope>
    <source>
        <strain evidence="4 5">NIO-1003</strain>
    </source>
</reference>
<dbReference type="Pfam" id="PF08240">
    <property type="entry name" value="ADH_N"/>
    <property type="match status" value="1"/>
</dbReference>
<keyword evidence="1" id="KW-0521">NADP</keyword>
<name>A0A0V8J933_9BACL</name>
<protein>
    <submittedName>
        <fullName evidence="4">Alcohol dehydrogenase</fullName>
    </submittedName>
</protein>
<dbReference type="RefSeq" id="WP_061972316.1">
    <property type="nucleotide sequence ID" value="NZ_FMAV01000002.1"/>
</dbReference>
<dbReference type="Gene3D" id="3.40.50.720">
    <property type="entry name" value="NAD(P)-binding Rossmann-like Domain"/>
    <property type="match status" value="1"/>
</dbReference>
<evidence type="ECO:0000256" key="2">
    <source>
        <dbReference type="ARBA" id="ARBA00023002"/>
    </source>
</evidence>
<evidence type="ECO:0000259" key="3">
    <source>
        <dbReference type="SMART" id="SM00829"/>
    </source>
</evidence>